<dbReference type="OMA" id="DNHDFNQ"/>
<dbReference type="InterPro" id="IPR000028">
    <property type="entry name" value="Chloroperoxidase"/>
</dbReference>
<evidence type="ECO:0000256" key="4">
    <source>
        <dbReference type="ARBA" id="ARBA00022723"/>
    </source>
</evidence>
<dbReference type="PROSITE" id="PS51405">
    <property type="entry name" value="HEME_HALOPEROXIDASE"/>
    <property type="match status" value="1"/>
</dbReference>
<dbReference type="OrthoDB" id="407298at2759"/>
<organism evidence="10 11">
    <name type="scientific">Pestalotiopsis fici (strain W106-1 / CGMCC3.15140)</name>
    <dbReference type="NCBI Taxonomy" id="1229662"/>
    <lineage>
        <taxon>Eukaryota</taxon>
        <taxon>Fungi</taxon>
        <taxon>Dikarya</taxon>
        <taxon>Ascomycota</taxon>
        <taxon>Pezizomycotina</taxon>
        <taxon>Sordariomycetes</taxon>
        <taxon>Xylariomycetidae</taxon>
        <taxon>Amphisphaeriales</taxon>
        <taxon>Sporocadaceae</taxon>
        <taxon>Pestalotiopsis</taxon>
    </lineage>
</organism>
<protein>
    <recommendedName>
        <fullName evidence="9">Heme haloperoxidase family profile domain-containing protein</fullName>
    </recommendedName>
</protein>
<feature type="domain" description="Heme haloperoxidase family profile" evidence="9">
    <location>
        <begin position="19"/>
        <end position="226"/>
    </location>
</feature>
<dbReference type="Proteomes" id="UP000030651">
    <property type="component" value="Unassembled WGS sequence"/>
</dbReference>
<evidence type="ECO:0000256" key="3">
    <source>
        <dbReference type="ARBA" id="ARBA00022617"/>
    </source>
</evidence>
<dbReference type="GO" id="GO:0004601">
    <property type="term" value="F:peroxidase activity"/>
    <property type="evidence" value="ECO:0007669"/>
    <property type="project" value="UniProtKB-KW"/>
</dbReference>
<dbReference type="HOGENOM" id="CLU_050230_0_0_1"/>
<gene>
    <name evidence="10" type="ORF">PFICI_13830</name>
</gene>
<dbReference type="InterPro" id="IPR036851">
    <property type="entry name" value="Chloroperoxidase-like_sf"/>
</dbReference>
<comment type="cofactor">
    <cofactor evidence="1">
        <name>heme b</name>
        <dbReference type="ChEBI" id="CHEBI:60344"/>
    </cofactor>
</comment>
<dbReference type="eggNOG" id="ENOG502SM6V">
    <property type="taxonomic scope" value="Eukaryota"/>
</dbReference>
<name>W3WJL6_PESFW</name>
<feature type="chain" id="PRO_5004833466" description="Heme haloperoxidase family profile domain-containing protein" evidence="8">
    <location>
        <begin position="19"/>
        <end position="255"/>
    </location>
</feature>
<keyword evidence="11" id="KW-1185">Reference proteome</keyword>
<dbReference type="Gene3D" id="1.10.489.10">
    <property type="entry name" value="Chloroperoxidase-like"/>
    <property type="match status" value="1"/>
</dbReference>
<dbReference type="SMR" id="W3WJL6"/>
<evidence type="ECO:0000256" key="7">
    <source>
        <dbReference type="ARBA" id="ARBA00025795"/>
    </source>
</evidence>
<dbReference type="EMBL" id="KI912120">
    <property type="protein sequence ID" value="ETS73964.1"/>
    <property type="molecule type" value="Genomic_DNA"/>
</dbReference>
<keyword evidence="3" id="KW-0349">Heme</keyword>
<sequence>MKLVGALSIVLAAPSVLADFDTWSPPGPDDVRAPCPMLNSLANHGFFPHDGKDITEDVTIAALADALNVDKSLSQFLHDKAVSTNPTPGATTFSLSDLSNHNILEHDASLSRADYYWGDDHTFNETVFNETRSYWTDETVTVEMAANARLARVHSSIATNPSYSMSDLGNEFSLGETAAYIIALGDRDDATVQKSFVEYLFENERLPLELGWARPGELIDIGDVQDMLFRVIDATGSDAATVDKLRKRGGYHAGL</sequence>
<dbReference type="KEGG" id="pfy:PFICI_13830"/>
<evidence type="ECO:0000313" key="10">
    <source>
        <dbReference type="EMBL" id="ETS73964.1"/>
    </source>
</evidence>
<keyword evidence="8" id="KW-0732">Signal</keyword>
<evidence type="ECO:0000256" key="6">
    <source>
        <dbReference type="ARBA" id="ARBA00023004"/>
    </source>
</evidence>
<proteinExistence type="inferred from homology"/>
<dbReference type="InParanoid" id="W3WJL6"/>
<evidence type="ECO:0000256" key="8">
    <source>
        <dbReference type="SAM" id="SignalP"/>
    </source>
</evidence>
<dbReference type="GeneID" id="19278843"/>
<dbReference type="PANTHER" id="PTHR33577">
    <property type="entry name" value="STERIGMATOCYSTIN BIOSYNTHESIS PEROXIDASE STCC-RELATED"/>
    <property type="match status" value="1"/>
</dbReference>
<dbReference type="PANTHER" id="PTHR33577:SF7">
    <property type="entry name" value="HEME HALOPEROXIDASE FAMILY PROFILE DOMAIN-CONTAINING PROTEIN"/>
    <property type="match status" value="1"/>
</dbReference>
<keyword evidence="5" id="KW-0560">Oxidoreductase</keyword>
<accession>W3WJL6</accession>
<reference evidence="11" key="1">
    <citation type="journal article" date="2015" name="BMC Genomics">
        <title>Genomic and transcriptomic analysis of the endophytic fungus Pestalotiopsis fici reveals its lifestyle and high potential for synthesis of natural products.</title>
        <authorList>
            <person name="Wang X."/>
            <person name="Zhang X."/>
            <person name="Liu L."/>
            <person name="Xiang M."/>
            <person name="Wang W."/>
            <person name="Sun X."/>
            <person name="Che Y."/>
            <person name="Guo L."/>
            <person name="Liu G."/>
            <person name="Guo L."/>
            <person name="Wang C."/>
            <person name="Yin W.B."/>
            <person name="Stadler M."/>
            <person name="Zhang X."/>
            <person name="Liu X."/>
        </authorList>
    </citation>
    <scope>NUCLEOTIDE SEQUENCE [LARGE SCALE GENOMIC DNA]</scope>
    <source>
        <strain evidence="11">W106-1 / CGMCC3.15140</strain>
    </source>
</reference>
<feature type="signal peptide" evidence="8">
    <location>
        <begin position="1"/>
        <end position="18"/>
    </location>
</feature>
<dbReference type="Pfam" id="PF01328">
    <property type="entry name" value="Peroxidase_2"/>
    <property type="match status" value="1"/>
</dbReference>
<dbReference type="GO" id="GO:0046872">
    <property type="term" value="F:metal ion binding"/>
    <property type="evidence" value="ECO:0007669"/>
    <property type="project" value="UniProtKB-KW"/>
</dbReference>
<dbReference type="SUPFAM" id="SSF47571">
    <property type="entry name" value="Cloroperoxidase"/>
    <property type="match status" value="1"/>
</dbReference>
<dbReference type="RefSeq" id="XP_007840602.1">
    <property type="nucleotide sequence ID" value="XM_007842411.1"/>
</dbReference>
<evidence type="ECO:0000313" key="11">
    <source>
        <dbReference type="Proteomes" id="UP000030651"/>
    </source>
</evidence>
<keyword evidence="6" id="KW-0408">Iron</keyword>
<comment type="similarity">
    <text evidence="7">Belongs to the chloroperoxidase family.</text>
</comment>
<keyword evidence="2" id="KW-0575">Peroxidase</keyword>
<keyword evidence="4" id="KW-0479">Metal-binding</keyword>
<evidence type="ECO:0000256" key="5">
    <source>
        <dbReference type="ARBA" id="ARBA00023002"/>
    </source>
</evidence>
<evidence type="ECO:0000256" key="2">
    <source>
        <dbReference type="ARBA" id="ARBA00022559"/>
    </source>
</evidence>
<dbReference type="AlphaFoldDB" id="W3WJL6"/>
<evidence type="ECO:0000259" key="9">
    <source>
        <dbReference type="PROSITE" id="PS51405"/>
    </source>
</evidence>
<evidence type="ECO:0000256" key="1">
    <source>
        <dbReference type="ARBA" id="ARBA00001970"/>
    </source>
</evidence>